<dbReference type="AlphaFoldDB" id="A0A8T2FG20"/>
<dbReference type="Pfam" id="PF09331">
    <property type="entry name" value="DUF1985"/>
    <property type="match status" value="1"/>
</dbReference>
<accession>A0A8T2FG20</accession>
<evidence type="ECO:0000313" key="4">
    <source>
        <dbReference type="Proteomes" id="UP000694251"/>
    </source>
</evidence>
<proteinExistence type="predicted"/>
<reference evidence="3 4" key="1">
    <citation type="submission" date="2020-12" db="EMBL/GenBank/DDBJ databases">
        <title>Concerted genomic and epigenomic changes stabilize Arabidopsis allopolyploids.</title>
        <authorList>
            <person name="Chen Z."/>
        </authorList>
    </citation>
    <scope>NUCLEOTIDE SEQUENCE [LARGE SCALE GENOMIC DNA]</scope>
    <source>
        <strain evidence="3">As9502</strain>
        <tissue evidence="3">Leaf</tissue>
    </source>
</reference>
<feature type="region of interest" description="Disordered" evidence="1">
    <location>
        <begin position="427"/>
        <end position="507"/>
    </location>
</feature>
<keyword evidence="4" id="KW-1185">Reference proteome</keyword>
<protein>
    <recommendedName>
        <fullName evidence="2">DUF1985 domain-containing protein</fullName>
    </recommendedName>
</protein>
<dbReference type="InterPro" id="IPR015410">
    <property type="entry name" value="DUF1985"/>
</dbReference>
<evidence type="ECO:0000313" key="3">
    <source>
        <dbReference type="EMBL" id="KAG7633063.1"/>
    </source>
</evidence>
<gene>
    <name evidence="3" type="ORF">ISN44_As03g031820</name>
</gene>
<evidence type="ECO:0000256" key="1">
    <source>
        <dbReference type="SAM" id="MobiDB-lite"/>
    </source>
</evidence>
<name>A0A8T2FG20_ARASU</name>
<dbReference type="PANTHER" id="PTHR48449">
    <property type="entry name" value="DUF1985 DOMAIN-CONTAINING PROTEIN"/>
    <property type="match status" value="1"/>
</dbReference>
<dbReference type="Proteomes" id="UP000694251">
    <property type="component" value="Chromosome 3"/>
</dbReference>
<evidence type="ECO:0000259" key="2">
    <source>
        <dbReference type="Pfam" id="PF09331"/>
    </source>
</evidence>
<dbReference type="PANTHER" id="PTHR48449:SF2">
    <property type="entry name" value="UBIQUITIN-LIKE PROTEASE FAMILY PROFILE DOMAIN-CONTAINING PROTEIN"/>
    <property type="match status" value="1"/>
</dbReference>
<feature type="domain" description="DUF1985" evidence="2">
    <location>
        <begin position="91"/>
        <end position="231"/>
    </location>
</feature>
<comment type="caution">
    <text evidence="3">The sequence shown here is derived from an EMBL/GenBank/DDBJ whole genome shotgun (WGS) entry which is preliminary data.</text>
</comment>
<feature type="compositionally biased region" description="Polar residues" evidence="1">
    <location>
        <begin position="430"/>
        <end position="440"/>
    </location>
</feature>
<sequence length="507" mass="56325">MSSLLPSLTAKDKLKRHRSLSKRITFTESITKHQPVNTVAFGAGRFHRIRWTTLNYQTDRLHLEKSRLFFGGLLDFPNKPEFSASFGLFLLSRQLEVANSDEIWVVFAGTPIRFSLREFKIVTGLPCGKYPKVQKKKKRGTGGKQIPYYNTLFGLEEDVTVERVITMLTKRVVTDRDIRLRYACLALVDGFLLPTSHYPKIIKNHAEMSENLQGFLSYPWERLSFEMMMTSIKEREVEQLATTCVAVQGLLFALQLVVLEAPPAIQEGPPIDEVFRSDSNEEAAAGVGSRQGVALKLGNAKDVDAKCEVHVDPIIFPDSRMNPAEDLTWSDDEDDVRVENIVRMAEEGKPFSNDMFGGGCIPSEVVVAPAAGLRWKNKSPIEEEGERSGGIDINALTRMIDEKLKSQAEKIIKGVIRCFSENLSVDAGNSKGSVSEEQGTQAEQAAADADENSNPANVDQTVADAEKNTNHVSSPDLPNENAEADVNTIPQPRHPVPMETDFTLPSF</sequence>
<organism evidence="3 4">
    <name type="scientific">Arabidopsis suecica</name>
    <name type="common">Swedish thale-cress</name>
    <name type="synonym">Cardaminopsis suecica</name>
    <dbReference type="NCBI Taxonomy" id="45249"/>
    <lineage>
        <taxon>Eukaryota</taxon>
        <taxon>Viridiplantae</taxon>
        <taxon>Streptophyta</taxon>
        <taxon>Embryophyta</taxon>
        <taxon>Tracheophyta</taxon>
        <taxon>Spermatophyta</taxon>
        <taxon>Magnoliopsida</taxon>
        <taxon>eudicotyledons</taxon>
        <taxon>Gunneridae</taxon>
        <taxon>Pentapetalae</taxon>
        <taxon>rosids</taxon>
        <taxon>malvids</taxon>
        <taxon>Brassicales</taxon>
        <taxon>Brassicaceae</taxon>
        <taxon>Camelineae</taxon>
        <taxon>Arabidopsis</taxon>
    </lineage>
</organism>
<dbReference type="OrthoDB" id="1114298at2759"/>
<dbReference type="EMBL" id="JAEFBJ010000003">
    <property type="protein sequence ID" value="KAG7633063.1"/>
    <property type="molecule type" value="Genomic_DNA"/>
</dbReference>